<sequence length="259" mass="26632">MSTAFEDGTFSPEPGVGSRGRMLAVHTRTETLLALRHSEQLLLTLVIPLALLVGLTLLQGLVELPEPRVNAALGTVLALAMMSTGFTSQAIALGFDRRYGLMRRLAATAIPRWLVVTGRLGGMAAVVVIQVVVLGGVALALGWRPDAGSLGWALLLVVIGAGAFGACGLLLGGSVRADLVLVIANVVWFVLLFVGGIVVPADQLPGPLGALVVLLPSGALAEGLRDVLLGGTPGLGHVVVLLVWGVVAGLVAGRTLKWD</sequence>
<evidence type="ECO:0000313" key="9">
    <source>
        <dbReference type="Proteomes" id="UP000535890"/>
    </source>
</evidence>
<dbReference type="GO" id="GO:0140359">
    <property type="term" value="F:ABC-type transporter activity"/>
    <property type="evidence" value="ECO:0007669"/>
    <property type="project" value="InterPro"/>
</dbReference>
<comment type="caution">
    <text evidence="8">The sequence shown here is derived from an EMBL/GenBank/DDBJ whole genome shotgun (WGS) entry which is preliminary data.</text>
</comment>
<evidence type="ECO:0000256" key="1">
    <source>
        <dbReference type="ARBA" id="ARBA00004141"/>
    </source>
</evidence>
<dbReference type="InterPro" id="IPR051784">
    <property type="entry name" value="Nod_factor_ABC_transporter"/>
</dbReference>
<dbReference type="PANTHER" id="PTHR43229">
    <property type="entry name" value="NODULATION PROTEIN J"/>
    <property type="match status" value="1"/>
</dbReference>
<proteinExistence type="predicted"/>
<dbReference type="AlphaFoldDB" id="A0A7Y9DU46"/>
<evidence type="ECO:0000256" key="4">
    <source>
        <dbReference type="ARBA" id="ARBA00023136"/>
    </source>
</evidence>
<evidence type="ECO:0000256" key="6">
    <source>
        <dbReference type="SAM" id="Phobius"/>
    </source>
</evidence>
<gene>
    <name evidence="8" type="ORF">BJ983_001531</name>
</gene>
<organism evidence="8 9">
    <name type="scientific">Actinomycetospora corticicola</name>
    <dbReference type="NCBI Taxonomy" id="663602"/>
    <lineage>
        <taxon>Bacteria</taxon>
        <taxon>Bacillati</taxon>
        <taxon>Actinomycetota</taxon>
        <taxon>Actinomycetes</taxon>
        <taxon>Pseudonocardiales</taxon>
        <taxon>Pseudonocardiaceae</taxon>
        <taxon>Actinomycetospora</taxon>
    </lineage>
</organism>
<feature type="transmembrane region" description="Helical" evidence="6">
    <location>
        <begin position="120"/>
        <end position="143"/>
    </location>
</feature>
<dbReference type="PANTHER" id="PTHR43229:SF2">
    <property type="entry name" value="NODULATION PROTEIN J"/>
    <property type="match status" value="1"/>
</dbReference>
<dbReference type="EMBL" id="JACCBN010000001">
    <property type="protein sequence ID" value="NYD35429.1"/>
    <property type="molecule type" value="Genomic_DNA"/>
</dbReference>
<keyword evidence="4 6" id="KW-0472">Membrane</keyword>
<feature type="transmembrane region" description="Helical" evidence="6">
    <location>
        <begin position="149"/>
        <end position="172"/>
    </location>
</feature>
<keyword evidence="5" id="KW-0046">Antibiotic resistance</keyword>
<feature type="transmembrane region" description="Helical" evidence="6">
    <location>
        <begin position="234"/>
        <end position="253"/>
    </location>
</feature>
<dbReference type="RefSeq" id="WP_179793267.1">
    <property type="nucleotide sequence ID" value="NZ_BAABHP010000004.1"/>
</dbReference>
<dbReference type="Pfam" id="PF01061">
    <property type="entry name" value="ABC2_membrane"/>
    <property type="match status" value="1"/>
</dbReference>
<reference evidence="8 9" key="1">
    <citation type="submission" date="2020-07" db="EMBL/GenBank/DDBJ databases">
        <title>Sequencing the genomes of 1000 actinobacteria strains.</title>
        <authorList>
            <person name="Klenk H.-P."/>
        </authorList>
    </citation>
    <scope>NUCLEOTIDE SEQUENCE [LARGE SCALE GENOMIC DNA]</scope>
    <source>
        <strain evidence="8 9">DSM 45772</strain>
    </source>
</reference>
<accession>A0A7Y9DU46</accession>
<protein>
    <submittedName>
        <fullName evidence="8">ABC-2 type transport system permease protein</fullName>
    </submittedName>
</protein>
<feature type="transmembrane region" description="Helical" evidence="6">
    <location>
        <begin position="73"/>
        <end position="95"/>
    </location>
</feature>
<evidence type="ECO:0000256" key="3">
    <source>
        <dbReference type="ARBA" id="ARBA00022989"/>
    </source>
</evidence>
<feature type="transmembrane region" description="Helical" evidence="6">
    <location>
        <begin position="41"/>
        <end position="61"/>
    </location>
</feature>
<evidence type="ECO:0000313" key="8">
    <source>
        <dbReference type="EMBL" id="NYD35429.1"/>
    </source>
</evidence>
<dbReference type="InterPro" id="IPR000412">
    <property type="entry name" value="ABC_2_transport"/>
</dbReference>
<dbReference type="InterPro" id="IPR013525">
    <property type="entry name" value="ABC2_TM"/>
</dbReference>
<dbReference type="GO" id="GO:0043190">
    <property type="term" value="C:ATP-binding cassette (ABC) transporter complex"/>
    <property type="evidence" value="ECO:0007669"/>
    <property type="project" value="InterPro"/>
</dbReference>
<keyword evidence="2 6" id="KW-0812">Transmembrane</keyword>
<evidence type="ECO:0000259" key="7">
    <source>
        <dbReference type="Pfam" id="PF01061"/>
    </source>
</evidence>
<evidence type="ECO:0000256" key="5">
    <source>
        <dbReference type="ARBA" id="ARBA00023251"/>
    </source>
</evidence>
<name>A0A7Y9DU46_9PSEU</name>
<dbReference type="GO" id="GO:0046677">
    <property type="term" value="P:response to antibiotic"/>
    <property type="evidence" value="ECO:0007669"/>
    <property type="project" value="UniProtKB-KW"/>
</dbReference>
<dbReference type="PIRSF" id="PIRSF006648">
    <property type="entry name" value="DrrB"/>
    <property type="match status" value="1"/>
</dbReference>
<keyword evidence="3 6" id="KW-1133">Transmembrane helix</keyword>
<comment type="subcellular location">
    <subcellularLocation>
        <location evidence="1">Membrane</location>
        <topology evidence="1">Multi-pass membrane protein</topology>
    </subcellularLocation>
</comment>
<feature type="transmembrane region" description="Helical" evidence="6">
    <location>
        <begin position="179"/>
        <end position="199"/>
    </location>
</feature>
<dbReference type="Proteomes" id="UP000535890">
    <property type="component" value="Unassembled WGS sequence"/>
</dbReference>
<keyword evidence="9" id="KW-1185">Reference proteome</keyword>
<feature type="domain" description="ABC-2 type transporter transmembrane" evidence="7">
    <location>
        <begin position="27"/>
        <end position="228"/>
    </location>
</feature>
<evidence type="ECO:0000256" key="2">
    <source>
        <dbReference type="ARBA" id="ARBA00022692"/>
    </source>
</evidence>